<dbReference type="InterPro" id="IPR050085">
    <property type="entry name" value="AGPR"/>
</dbReference>
<evidence type="ECO:0000256" key="6">
    <source>
        <dbReference type="PROSITE-ProRule" id="PRU10010"/>
    </source>
</evidence>
<dbReference type="NCBIfam" id="TIGR01850">
    <property type="entry name" value="argC"/>
    <property type="match status" value="1"/>
</dbReference>
<keyword evidence="5" id="KW-0963">Cytoplasm</keyword>
<name>A0ABW9RVP1_9BACT</name>
<dbReference type="CDD" id="cd23934">
    <property type="entry name" value="AGPR_1_C"/>
    <property type="match status" value="1"/>
</dbReference>
<comment type="catalytic activity">
    <reaction evidence="5">
        <text>N-acetyl-L-glutamate 5-semialdehyde + phosphate + NADP(+) = N-acetyl-L-glutamyl 5-phosphate + NADPH + H(+)</text>
        <dbReference type="Rhea" id="RHEA:21588"/>
        <dbReference type="ChEBI" id="CHEBI:15378"/>
        <dbReference type="ChEBI" id="CHEBI:29123"/>
        <dbReference type="ChEBI" id="CHEBI:43474"/>
        <dbReference type="ChEBI" id="CHEBI:57783"/>
        <dbReference type="ChEBI" id="CHEBI:57936"/>
        <dbReference type="ChEBI" id="CHEBI:58349"/>
        <dbReference type="EC" id="1.2.1.38"/>
    </reaction>
</comment>
<dbReference type="InterPro" id="IPR036291">
    <property type="entry name" value="NAD(P)-bd_dom_sf"/>
</dbReference>
<dbReference type="GO" id="GO:0003942">
    <property type="term" value="F:N-acetyl-gamma-glutamyl-phosphate reductase activity"/>
    <property type="evidence" value="ECO:0007669"/>
    <property type="project" value="UniProtKB-EC"/>
</dbReference>
<feature type="domain" description="Semialdehyde dehydrogenase NAD-binding" evidence="7">
    <location>
        <begin position="5"/>
        <end position="143"/>
    </location>
</feature>
<organism evidence="8 9">
    <name type="scientific">Fulvivirga kasyanovii</name>
    <dbReference type="NCBI Taxonomy" id="396812"/>
    <lineage>
        <taxon>Bacteria</taxon>
        <taxon>Pseudomonadati</taxon>
        <taxon>Bacteroidota</taxon>
        <taxon>Cytophagia</taxon>
        <taxon>Cytophagales</taxon>
        <taxon>Fulvivirgaceae</taxon>
        <taxon>Fulvivirga</taxon>
    </lineage>
</organism>
<dbReference type="SUPFAM" id="SSF55347">
    <property type="entry name" value="Glyceraldehyde-3-phosphate dehydrogenase-like, C-terminal domain"/>
    <property type="match status" value="1"/>
</dbReference>
<evidence type="ECO:0000256" key="3">
    <source>
        <dbReference type="ARBA" id="ARBA00022857"/>
    </source>
</evidence>
<reference evidence="8 9" key="1">
    <citation type="submission" date="2019-02" db="EMBL/GenBank/DDBJ databases">
        <authorList>
            <person name="Goldberg S.R."/>
            <person name="Haltli B.A."/>
            <person name="Correa H."/>
            <person name="Russell K.G."/>
        </authorList>
    </citation>
    <scope>NUCLEOTIDE SEQUENCE [LARGE SCALE GENOMIC DNA]</scope>
    <source>
        <strain evidence="8 9">JCM 16186</strain>
    </source>
</reference>
<dbReference type="InterPro" id="IPR000706">
    <property type="entry name" value="AGPR_type-1"/>
</dbReference>
<feature type="active site" evidence="5 6">
    <location>
        <position position="151"/>
    </location>
</feature>
<dbReference type="Pfam" id="PF01118">
    <property type="entry name" value="Semialdhyde_dh"/>
    <property type="match status" value="1"/>
</dbReference>
<dbReference type="SMART" id="SM00859">
    <property type="entry name" value="Semialdhyde_dh"/>
    <property type="match status" value="1"/>
</dbReference>
<keyword evidence="2 5" id="KW-0028">Amino-acid biosynthesis</keyword>
<dbReference type="EMBL" id="SMLW01000660">
    <property type="protein sequence ID" value="MTI28312.1"/>
    <property type="molecule type" value="Genomic_DNA"/>
</dbReference>
<dbReference type="RefSeq" id="WP_155175715.1">
    <property type="nucleotide sequence ID" value="NZ_BAAAFL010000027.1"/>
</dbReference>
<comment type="function">
    <text evidence="5">Catalyzes the NADPH-dependent reduction of N-acetyl-5-glutamyl phosphate to yield N-acetyl-L-glutamate 5-semialdehyde.</text>
</comment>
<evidence type="ECO:0000256" key="1">
    <source>
        <dbReference type="ARBA" id="ARBA00022571"/>
    </source>
</evidence>
<proteinExistence type="inferred from homology"/>
<evidence type="ECO:0000256" key="5">
    <source>
        <dbReference type="HAMAP-Rule" id="MF_00150"/>
    </source>
</evidence>
<keyword evidence="9" id="KW-1185">Reference proteome</keyword>
<dbReference type="PANTHER" id="PTHR32338:SF10">
    <property type="entry name" value="N-ACETYL-GAMMA-GLUTAMYL-PHOSPHATE REDUCTASE, CHLOROPLASTIC-RELATED"/>
    <property type="match status" value="1"/>
</dbReference>
<dbReference type="PANTHER" id="PTHR32338">
    <property type="entry name" value="N-ACETYL-GAMMA-GLUTAMYL-PHOSPHATE REDUCTASE, CHLOROPLASTIC-RELATED-RELATED"/>
    <property type="match status" value="1"/>
</dbReference>
<comment type="subcellular location">
    <subcellularLocation>
        <location evidence="5">Cytoplasm</location>
    </subcellularLocation>
</comment>
<evidence type="ECO:0000313" key="8">
    <source>
        <dbReference type="EMBL" id="MTI28312.1"/>
    </source>
</evidence>
<sequence length="344" mass="38196">MSKKKVGIIGATGYTGSELVRILLHHPEVEIAAITSESRKGDRFSDVHPFFRGLVEMQLVSIKDIESLDLDVVFLALPHGVSMDFVKDHAEKPYPIIDLSGDFRLDSAGTYEAWYNKDHVYPKGIEDAAYGIPELFREEIKGKKLVANPGCYPTSAILGLAPLVEHNMVEPNIIVDSKSGTTGAGVKAKAATHFPNVNDNFKAYSVKTHRHTIEIEGTLNKKGEEDLTIQFTPHLLPVDRGIVSTIYAKPKEGVDTGRINEVFRDYYKDEPFIRLTDQPPAIKEVRGTNFCDIYCTYDERTNNFITISAIDNLVKGAAGQAVQNMNLLFDWDETAGLGRVPMNP</sequence>
<keyword evidence="3 5" id="KW-0521">NADP</keyword>
<comment type="similarity">
    <text evidence="5">Belongs to the NAGSA dehydrogenase family. Type 1 subfamily.</text>
</comment>
<dbReference type="InterPro" id="IPR058924">
    <property type="entry name" value="AGPR_dimerisation_dom"/>
</dbReference>
<dbReference type="EC" id="1.2.1.38" evidence="5"/>
<dbReference type="CDD" id="cd17895">
    <property type="entry name" value="AGPR_1_N"/>
    <property type="match status" value="1"/>
</dbReference>
<dbReference type="Pfam" id="PF22698">
    <property type="entry name" value="Semialdhyde_dhC_1"/>
    <property type="match status" value="1"/>
</dbReference>
<dbReference type="PROSITE" id="PS01224">
    <property type="entry name" value="ARGC"/>
    <property type="match status" value="1"/>
</dbReference>
<evidence type="ECO:0000256" key="4">
    <source>
        <dbReference type="ARBA" id="ARBA00023002"/>
    </source>
</evidence>
<gene>
    <name evidence="5" type="primary">argC</name>
    <name evidence="8" type="ORF">E1163_25370</name>
</gene>
<comment type="pathway">
    <text evidence="5">Amino-acid biosynthesis; L-arginine biosynthesis; N(2)-acetyl-L-ornithine from L-glutamate: step 3/4.</text>
</comment>
<evidence type="ECO:0000259" key="7">
    <source>
        <dbReference type="SMART" id="SM00859"/>
    </source>
</evidence>
<dbReference type="SUPFAM" id="SSF51735">
    <property type="entry name" value="NAD(P)-binding Rossmann-fold domains"/>
    <property type="match status" value="1"/>
</dbReference>
<dbReference type="InterPro" id="IPR000534">
    <property type="entry name" value="Semialdehyde_DH_NAD-bd"/>
</dbReference>
<accession>A0ABW9RVP1</accession>
<evidence type="ECO:0000313" key="9">
    <source>
        <dbReference type="Proteomes" id="UP000798808"/>
    </source>
</evidence>
<comment type="caution">
    <text evidence="8">The sequence shown here is derived from an EMBL/GenBank/DDBJ whole genome shotgun (WGS) entry which is preliminary data.</text>
</comment>
<dbReference type="Gene3D" id="3.40.50.720">
    <property type="entry name" value="NAD(P)-binding Rossmann-like Domain"/>
    <property type="match status" value="1"/>
</dbReference>
<keyword evidence="4 5" id="KW-0560">Oxidoreductase</keyword>
<dbReference type="Gene3D" id="3.30.360.10">
    <property type="entry name" value="Dihydrodipicolinate Reductase, domain 2"/>
    <property type="match status" value="1"/>
</dbReference>
<keyword evidence="1 5" id="KW-0055">Arginine biosynthesis</keyword>
<dbReference type="HAMAP" id="MF_00150">
    <property type="entry name" value="ArgC_type1"/>
    <property type="match status" value="1"/>
</dbReference>
<dbReference type="InterPro" id="IPR023013">
    <property type="entry name" value="AGPR_AS"/>
</dbReference>
<dbReference type="Proteomes" id="UP000798808">
    <property type="component" value="Unassembled WGS sequence"/>
</dbReference>
<evidence type="ECO:0000256" key="2">
    <source>
        <dbReference type="ARBA" id="ARBA00022605"/>
    </source>
</evidence>
<protein>
    <recommendedName>
        <fullName evidence="5">N-acetyl-gamma-glutamyl-phosphate reductase</fullName>
        <shortName evidence="5">AGPR</shortName>
        <ecNumber evidence="5">1.2.1.38</ecNumber>
    </recommendedName>
    <alternativeName>
        <fullName evidence="5">N-acetyl-glutamate semialdehyde dehydrogenase</fullName>
        <shortName evidence="5">NAGSA dehydrogenase</shortName>
    </alternativeName>
</protein>